<sequence length="67" mass="8025">MFNIVGLSIHNKDIAYIHQKEINQETAVLKLVKHEKFSTSFSYINYSILLWTRQSRQKTRICNRNKQ</sequence>
<evidence type="ECO:0000313" key="1">
    <source>
        <dbReference type="EMBL" id="OXA81637.1"/>
    </source>
</evidence>
<evidence type="ECO:0000313" key="2">
    <source>
        <dbReference type="Proteomes" id="UP000198382"/>
    </source>
</evidence>
<gene>
    <name evidence="1" type="ORF">B0A65_02540</name>
</gene>
<dbReference type="EMBL" id="MUGV01000006">
    <property type="protein sequence ID" value="OXA81637.1"/>
    <property type="molecule type" value="Genomic_DNA"/>
</dbReference>
<comment type="caution">
    <text evidence="1">The sequence shown here is derived from an EMBL/GenBank/DDBJ whole genome shotgun (WGS) entry which is preliminary data.</text>
</comment>
<proteinExistence type="predicted"/>
<organism evidence="1 2">
    <name type="scientific">Flavobacterium frigidimaris</name>
    <dbReference type="NCBI Taxonomy" id="262320"/>
    <lineage>
        <taxon>Bacteria</taxon>
        <taxon>Pseudomonadati</taxon>
        <taxon>Bacteroidota</taxon>
        <taxon>Flavobacteriia</taxon>
        <taxon>Flavobacteriales</taxon>
        <taxon>Flavobacteriaceae</taxon>
        <taxon>Flavobacterium</taxon>
    </lineage>
</organism>
<accession>A0ABX4BVZ7</accession>
<keyword evidence="2" id="KW-1185">Reference proteome</keyword>
<name>A0ABX4BVZ7_FLAFR</name>
<dbReference type="Proteomes" id="UP000198382">
    <property type="component" value="Unassembled WGS sequence"/>
</dbReference>
<protein>
    <submittedName>
        <fullName evidence="1">Uncharacterized protein</fullName>
    </submittedName>
</protein>
<reference evidence="1 2" key="1">
    <citation type="submission" date="2016-11" db="EMBL/GenBank/DDBJ databases">
        <title>Whole genomes of Flavobacteriaceae.</title>
        <authorList>
            <person name="Stine C."/>
            <person name="Li C."/>
            <person name="Tadesse D."/>
        </authorList>
    </citation>
    <scope>NUCLEOTIDE SEQUENCE [LARGE SCALE GENOMIC DNA]</scope>
    <source>
        <strain evidence="1 2">DSM 15937</strain>
    </source>
</reference>